<reference evidence="6 7" key="2">
    <citation type="journal article" date="2010" name="Nucleic Acids Res.">
        <title>BeetleBase in 2010: revisions to provide comprehensive genomic information for Tribolium castaneum.</title>
        <authorList>
            <person name="Kim H.S."/>
            <person name="Murphy T."/>
            <person name="Xia J."/>
            <person name="Caragea D."/>
            <person name="Park Y."/>
            <person name="Beeman R.W."/>
            <person name="Lorenzen M.D."/>
            <person name="Butcher S."/>
            <person name="Manak J.R."/>
            <person name="Brown S.J."/>
        </authorList>
    </citation>
    <scope>GENOME REANNOTATION</scope>
    <source>
        <strain evidence="6 7">Georgia GA2</strain>
    </source>
</reference>
<dbReference type="InParanoid" id="A0A139WBM3"/>
<dbReference type="Proteomes" id="UP000007266">
    <property type="component" value="Linkage group 9"/>
</dbReference>
<keyword evidence="3 5" id="KW-1133">Transmembrane helix</keyword>
<comment type="subcellular location">
    <subcellularLocation>
        <location evidence="1">Membrane</location>
        <topology evidence="1">Multi-pass membrane protein</topology>
    </subcellularLocation>
</comment>
<reference evidence="6 7" key="1">
    <citation type="journal article" date="2008" name="Nature">
        <title>The genome of the model beetle and pest Tribolium castaneum.</title>
        <authorList>
            <consortium name="Tribolium Genome Sequencing Consortium"/>
            <person name="Richards S."/>
            <person name="Gibbs R.A."/>
            <person name="Weinstock G.M."/>
            <person name="Brown S.J."/>
            <person name="Denell R."/>
            <person name="Beeman R.W."/>
            <person name="Gibbs R."/>
            <person name="Beeman R.W."/>
            <person name="Brown S.J."/>
            <person name="Bucher G."/>
            <person name="Friedrich M."/>
            <person name="Grimmelikhuijzen C.J."/>
            <person name="Klingler M."/>
            <person name="Lorenzen M."/>
            <person name="Richards S."/>
            <person name="Roth S."/>
            <person name="Schroder R."/>
            <person name="Tautz D."/>
            <person name="Zdobnov E.M."/>
            <person name="Muzny D."/>
            <person name="Gibbs R.A."/>
            <person name="Weinstock G.M."/>
            <person name="Attaway T."/>
            <person name="Bell S."/>
            <person name="Buhay C.J."/>
            <person name="Chandrabose M.N."/>
            <person name="Chavez D."/>
            <person name="Clerk-Blankenburg K.P."/>
            <person name="Cree A."/>
            <person name="Dao M."/>
            <person name="Davis C."/>
            <person name="Chacko J."/>
            <person name="Dinh H."/>
            <person name="Dugan-Rocha S."/>
            <person name="Fowler G."/>
            <person name="Garner T.T."/>
            <person name="Garnes J."/>
            <person name="Gnirke A."/>
            <person name="Hawes A."/>
            <person name="Hernandez J."/>
            <person name="Hines S."/>
            <person name="Holder M."/>
            <person name="Hume J."/>
            <person name="Jhangiani S.N."/>
            <person name="Joshi V."/>
            <person name="Khan Z.M."/>
            <person name="Jackson L."/>
            <person name="Kovar C."/>
            <person name="Kowis A."/>
            <person name="Lee S."/>
            <person name="Lewis L.R."/>
            <person name="Margolis J."/>
            <person name="Morgan M."/>
            <person name="Nazareth L.V."/>
            <person name="Nguyen N."/>
            <person name="Okwuonu G."/>
            <person name="Parker D."/>
            <person name="Richards S."/>
            <person name="Ruiz S.J."/>
            <person name="Santibanez J."/>
            <person name="Savard J."/>
            <person name="Scherer S.E."/>
            <person name="Schneider B."/>
            <person name="Sodergren E."/>
            <person name="Tautz D."/>
            <person name="Vattahil S."/>
            <person name="Villasana D."/>
            <person name="White C.S."/>
            <person name="Wright R."/>
            <person name="Park Y."/>
            <person name="Beeman R.W."/>
            <person name="Lord J."/>
            <person name="Oppert B."/>
            <person name="Lorenzen M."/>
            <person name="Brown S."/>
            <person name="Wang L."/>
            <person name="Savard J."/>
            <person name="Tautz D."/>
            <person name="Richards S."/>
            <person name="Weinstock G."/>
            <person name="Gibbs R.A."/>
            <person name="Liu Y."/>
            <person name="Worley K."/>
            <person name="Weinstock G."/>
            <person name="Elsik C.G."/>
            <person name="Reese J.T."/>
            <person name="Elhaik E."/>
            <person name="Landan G."/>
            <person name="Graur D."/>
            <person name="Arensburger P."/>
            <person name="Atkinson P."/>
            <person name="Beeman R.W."/>
            <person name="Beidler J."/>
            <person name="Brown S.J."/>
            <person name="Demuth J.P."/>
            <person name="Drury D.W."/>
            <person name="Du Y.Z."/>
            <person name="Fujiwara H."/>
            <person name="Lorenzen M."/>
            <person name="Maselli V."/>
            <person name="Osanai M."/>
            <person name="Park Y."/>
            <person name="Robertson H.M."/>
            <person name="Tu Z."/>
            <person name="Wang J.J."/>
            <person name="Wang S."/>
            <person name="Richards S."/>
            <person name="Song H."/>
            <person name="Zhang L."/>
            <person name="Sodergren E."/>
            <person name="Werner D."/>
            <person name="Stanke M."/>
            <person name="Morgenstern B."/>
            <person name="Solovyev V."/>
            <person name="Kosarev P."/>
            <person name="Brown G."/>
            <person name="Chen H.C."/>
            <person name="Ermolaeva O."/>
            <person name="Hlavina W."/>
            <person name="Kapustin Y."/>
            <person name="Kiryutin B."/>
            <person name="Kitts P."/>
            <person name="Maglott D."/>
            <person name="Pruitt K."/>
            <person name="Sapojnikov V."/>
            <person name="Souvorov A."/>
            <person name="Mackey A.J."/>
            <person name="Waterhouse R.M."/>
            <person name="Wyder S."/>
            <person name="Zdobnov E.M."/>
            <person name="Zdobnov E.M."/>
            <person name="Wyder S."/>
            <person name="Kriventseva E.V."/>
            <person name="Kadowaki T."/>
            <person name="Bork P."/>
            <person name="Aranda M."/>
            <person name="Bao R."/>
            <person name="Beermann A."/>
            <person name="Berns N."/>
            <person name="Bolognesi R."/>
            <person name="Bonneton F."/>
            <person name="Bopp D."/>
            <person name="Brown S.J."/>
            <person name="Bucher G."/>
            <person name="Butts T."/>
            <person name="Chaumot A."/>
            <person name="Denell R.E."/>
            <person name="Ferrier D.E."/>
            <person name="Friedrich M."/>
            <person name="Gordon C.M."/>
            <person name="Jindra M."/>
            <person name="Klingler M."/>
            <person name="Lan Q."/>
            <person name="Lattorff H.M."/>
            <person name="Laudet V."/>
            <person name="von Levetsow C."/>
            <person name="Liu Z."/>
            <person name="Lutz R."/>
            <person name="Lynch J.A."/>
            <person name="da Fonseca R.N."/>
            <person name="Posnien N."/>
            <person name="Reuter R."/>
            <person name="Roth S."/>
            <person name="Savard J."/>
            <person name="Schinko J.B."/>
            <person name="Schmitt C."/>
            <person name="Schoppmeier M."/>
            <person name="Schroder R."/>
            <person name="Shippy T.D."/>
            <person name="Simonnet F."/>
            <person name="Marques-Souza H."/>
            <person name="Tautz D."/>
            <person name="Tomoyasu Y."/>
            <person name="Trauner J."/>
            <person name="Van der Zee M."/>
            <person name="Vervoort M."/>
            <person name="Wittkopp N."/>
            <person name="Wimmer E.A."/>
            <person name="Yang X."/>
            <person name="Jones A.K."/>
            <person name="Sattelle D.B."/>
            <person name="Ebert P.R."/>
            <person name="Nelson D."/>
            <person name="Scott J.G."/>
            <person name="Beeman R.W."/>
            <person name="Muthukrishnan S."/>
            <person name="Kramer K.J."/>
            <person name="Arakane Y."/>
            <person name="Beeman R.W."/>
            <person name="Zhu Q."/>
            <person name="Hogenkamp D."/>
            <person name="Dixit R."/>
            <person name="Oppert B."/>
            <person name="Jiang H."/>
            <person name="Zou Z."/>
            <person name="Marshall J."/>
            <person name="Elpidina E."/>
            <person name="Vinokurov K."/>
            <person name="Oppert C."/>
            <person name="Zou Z."/>
            <person name="Evans J."/>
            <person name="Lu Z."/>
            <person name="Zhao P."/>
            <person name="Sumathipala N."/>
            <person name="Altincicek B."/>
            <person name="Vilcinskas A."/>
            <person name="Williams M."/>
            <person name="Hultmark D."/>
            <person name="Hetru C."/>
            <person name="Jiang H."/>
            <person name="Grimmelikhuijzen C.J."/>
            <person name="Hauser F."/>
            <person name="Cazzamali G."/>
            <person name="Williamson M."/>
            <person name="Park Y."/>
            <person name="Li B."/>
            <person name="Tanaka Y."/>
            <person name="Predel R."/>
            <person name="Neupert S."/>
            <person name="Schachtner J."/>
            <person name="Verleyen P."/>
            <person name="Raible F."/>
            <person name="Bork P."/>
            <person name="Friedrich M."/>
            <person name="Walden K.K."/>
            <person name="Robertson H.M."/>
            <person name="Angeli S."/>
            <person name="Foret S."/>
            <person name="Bucher G."/>
            <person name="Schuetz S."/>
            <person name="Maleszka R."/>
            <person name="Wimmer E.A."/>
            <person name="Beeman R.W."/>
            <person name="Lorenzen M."/>
            <person name="Tomoyasu Y."/>
            <person name="Miller S.C."/>
            <person name="Grossmann D."/>
            <person name="Bucher G."/>
        </authorList>
    </citation>
    <scope>NUCLEOTIDE SEQUENCE [LARGE SCALE GENOMIC DNA]</scope>
    <source>
        <strain evidence="6 7">Georgia GA2</strain>
    </source>
</reference>
<dbReference type="InterPro" id="IPR008952">
    <property type="entry name" value="Tetraspanin_EC2_sf"/>
</dbReference>
<keyword evidence="2 5" id="KW-0812">Transmembrane</keyword>
<name>A0A139WBM3_TRICA</name>
<organism evidence="6 7">
    <name type="scientific">Tribolium castaneum</name>
    <name type="common">Red flour beetle</name>
    <dbReference type="NCBI Taxonomy" id="7070"/>
    <lineage>
        <taxon>Eukaryota</taxon>
        <taxon>Metazoa</taxon>
        <taxon>Ecdysozoa</taxon>
        <taxon>Arthropoda</taxon>
        <taxon>Hexapoda</taxon>
        <taxon>Insecta</taxon>
        <taxon>Pterygota</taxon>
        <taxon>Neoptera</taxon>
        <taxon>Endopterygota</taxon>
        <taxon>Coleoptera</taxon>
        <taxon>Polyphaga</taxon>
        <taxon>Cucujiformia</taxon>
        <taxon>Tenebrionidae</taxon>
        <taxon>Tenebrionidae incertae sedis</taxon>
        <taxon>Tribolium</taxon>
    </lineage>
</organism>
<keyword evidence="7" id="KW-1185">Reference proteome</keyword>
<accession>A0A139WBM3</accession>
<evidence type="ECO:0000256" key="2">
    <source>
        <dbReference type="ARBA" id="ARBA00022692"/>
    </source>
</evidence>
<evidence type="ECO:0000256" key="3">
    <source>
        <dbReference type="ARBA" id="ARBA00022989"/>
    </source>
</evidence>
<dbReference type="AlphaFoldDB" id="A0A139WBM3"/>
<dbReference type="SUPFAM" id="SSF48652">
    <property type="entry name" value="Tetraspanin"/>
    <property type="match status" value="1"/>
</dbReference>
<dbReference type="Pfam" id="PF00335">
    <property type="entry name" value="Tetraspanin"/>
    <property type="match status" value="1"/>
</dbReference>
<gene>
    <name evidence="6" type="primary">AUGUSTUS-3.0.2_34418</name>
    <name evidence="6" type="ORF">TcasGA2_TC034418</name>
</gene>
<evidence type="ECO:0000313" key="7">
    <source>
        <dbReference type="Proteomes" id="UP000007266"/>
    </source>
</evidence>
<proteinExistence type="predicted"/>
<evidence type="ECO:0000313" key="6">
    <source>
        <dbReference type="EMBL" id="KYB25322.1"/>
    </source>
</evidence>
<dbReference type="OMA" id="PCMKREY"/>
<evidence type="ECO:0000256" key="1">
    <source>
        <dbReference type="ARBA" id="ARBA00004141"/>
    </source>
</evidence>
<protein>
    <submittedName>
        <fullName evidence="6">CD151 antigen-like Protein</fullName>
    </submittedName>
</protein>
<feature type="transmembrane region" description="Helical" evidence="5">
    <location>
        <begin position="80"/>
        <end position="103"/>
    </location>
</feature>
<dbReference type="Gene3D" id="1.10.1450.10">
    <property type="entry name" value="Tetraspanin"/>
    <property type="match status" value="1"/>
</dbReference>
<evidence type="ECO:0000256" key="4">
    <source>
        <dbReference type="ARBA" id="ARBA00023136"/>
    </source>
</evidence>
<dbReference type="EMBL" id="KQ971372">
    <property type="protein sequence ID" value="KYB25322.1"/>
    <property type="molecule type" value="Genomic_DNA"/>
</dbReference>
<keyword evidence="4 5" id="KW-0472">Membrane</keyword>
<dbReference type="InterPro" id="IPR018499">
    <property type="entry name" value="Tetraspanin/Peripherin"/>
</dbReference>
<sequence>MRGAFLHVPPGLGSSSDPVTFQLHCCGLNGPDEYKYANGSLPNSCCLEEVRPCMKREYESYYHNGCVSALYEFMVDKSKVFGAVVLGIALVELFGAFFAFCLVSSVKNSYRRSLYA</sequence>
<dbReference type="CDD" id="cd03127">
    <property type="entry name" value="tetraspanin_LEL"/>
    <property type="match status" value="1"/>
</dbReference>
<dbReference type="GO" id="GO:0016020">
    <property type="term" value="C:membrane"/>
    <property type="evidence" value="ECO:0007669"/>
    <property type="project" value="UniProtKB-SubCell"/>
</dbReference>
<evidence type="ECO:0000256" key="5">
    <source>
        <dbReference type="SAM" id="Phobius"/>
    </source>
</evidence>